<reference evidence="2 3" key="1">
    <citation type="submission" date="2020-08" db="EMBL/GenBank/DDBJ databases">
        <title>Streptomycin resistant and MDR strain, P. mexicana.</title>
        <authorList>
            <person name="Ganesh-kumar S."/>
            <person name="Zhe T."/>
            <person name="Yu Z."/>
            <person name="Min Y."/>
        </authorList>
    </citation>
    <scope>NUCLEOTIDE SEQUENCE [LARGE SCALE GENOMIC DNA]</scope>
    <source>
        <strain evidence="2 3">GTZY</strain>
    </source>
</reference>
<evidence type="ECO:0000256" key="1">
    <source>
        <dbReference type="SAM" id="MobiDB-lite"/>
    </source>
</evidence>
<sequence length="126" mass="14073">MALILDPYMVRAMERVTPDRLYESLARLYPDLDWDDSEQKEISASWLPKWLAKARTRPGTALSTGRRNSMSGMVTCALLDAMGAPSPKTARTRLDLAWALLDSPEGRNVLGSLPELEAERQKRQGA</sequence>
<evidence type="ECO:0000313" key="3">
    <source>
        <dbReference type="Proteomes" id="UP000515506"/>
    </source>
</evidence>
<proteinExistence type="predicted"/>
<accession>A0ABX6RCX1</accession>
<dbReference type="RefSeq" id="WP_185896182.1">
    <property type="nucleotide sequence ID" value="NZ_CP060028.1"/>
</dbReference>
<dbReference type="EMBL" id="CP060028">
    <property type="protein sequence ID" value="QND81017.1"/>
    <property type="molecule type" value="Genomic_DNA"/>
</dbReference>
<protein>
    <submittedName>
        <fullName evidence="2">Uncharacterized protein</fullName>
    </submittedName>
</protein>
<evidence type="ECO:0000313" key="2">
    <source>
        <dbReference type="EMBL" id="QND81017.1"/>
    </source>
</evidence>
<name>A0ABX6RCX1_PSEMX</name>
<gene>
    <name evidence="2" type="ORF">H4W19_04295</name>
</gene>
<keyword evidence="3" id="KW-1185">Reference proteome</keyword>
<feature type="region of interest" description="Disordered" evidence="1">
    <location>
        <begin position="106"/>
        <end position="126"/>
    </location>
</feature>
<feature type="compositionally biased region" description="Basic and acidic residues" evidence="1">
    <location>
        <begin position="117"/>
        <end position="126"/>
    </location>
</feature>
<organism evidence="2 3">
    <name type="scientific">Pseudoxanthomonas mexicana</name>
    <dbReference type="NCBI Taxonomy" id="128785"/>
    <lineage>
        <taxon>Bacteria</taxon>
        <taxon>Pseudomonadati</taxon>
        <taxon>Pseudomonadota</taxon>
        <taxon>Gammaproteobacteria</taxon>
        <taxon>Lysobacterales</taxon>
        <taxon>Lysobacteraceae</taxon>
        <taxon>Pseudoxanthomonas</taxon>
    </lineage>
</organism>
<dbReference type="Proteomes" id="UP000515506">
    <property type="component" value="Chromosome"/>
</dbReference>